<sequence>MITYMSCLFNSLHHFIPNESSHSIRQKICDYLQNNSPIIDGLDTAVILELDSGPGGASKYIESMRSESTWGGAIEIQCACNLWSFRIIVRNNRGGEKSSIEFLPISELCTKTIELEWTGGHYEPVRS</sequence>
<protein>
    <recommendedName>
        <fullName evidence="1">OTU domain-containing protein</fullName>
    </recommendedName>
</protein>
<reference evidence="2" key="1">
    <citation type="journal article" date="2020" name="Nature">
        <title>Giant virus diversity and host interactions through global metagenomics.</title>
        <authorList>
            <person name="Schulz F."/>
            <person name="Roux S."/>
            <person name="Paez-Espino D."/>
            <person name="Jungbluth S."/>
            <person name="Walsh D.A."/>
            <person name="Denef V.J."/>
            <person name="McMahon K.D."/>
            <person name="Konstantinidis K.T."/>
            <person name="Eloe-Fadrosh E.A."/>
            <person name="Kyrpides N.C."/>
            <person name="Woyke T."/>
        </authorList>
    </citation>
    <scope>NUCLEOTIDE SEQUENCE</scope>
    <source>
        <strain evidence="2">GVMAG-M-3300009161-30</strain>
    </source>
</reference>
<dbReference type="SUPFAM" id="SSF54001">
    <property type="entry name" value="Cysteine proteinases"/>
    <property type="match status" value="1"/>
</dbReference>
<evidence type="ECO:0000313" key="2">
    <source>
        <dbReference type="EMBL" id="QHT32763.1"/>
    </source>
</evidence>
<feature type="domain" description="OTU" evidence="1">
    <location>
        <begin position="7"/>
        <end position="104"/>
    </location>
</feature>
<dbReference type="CDD" id="cd22744">
    <property type="entry name" value="OTU"/>
    <property type="match status" value="1"/>
</dbReference>
<dbReference type="AlphaFoldDB" id="A0A6C0EW48"/>
<dbReference type="EMBL" id="MN738948">
    <property type="protein sequence ID" value="QHT32763.1"/>
    <property type="molecule type" value="Genomic_DNA"/>
</dbReference>
<dbReference type="Pfam" id="PF02338">
    <property type="entry name" value="OTU"/>
    <property type="match status" value="1"/>
</dbReference>
<dbReference type="Gene3D" id="3.90.70.80">
    <property type="match status" value="1"/>
</dbReference>
<proteinExistence type="predicted"/>
<evidence type="ECO:0000259" key="1">
    <source>
        <dbReference type="Pfam" id="PF02338"/>
    </source>
</evidence>
<organism evidence="2">
    <name type="scientific">viral metagenome</name>
    <dbReference type="NCBI Taxonomy" id="1070528"/>
    <lineage>
        <taxon>unclassified sequences</taxon>
        <taxon>metagenomes</taxon>
        <taxon>organismal metagenomes</taxon>
    </lineage>
</organism>
<dbReference type="InterPro" id="IPR003323">
    <property type="entry name" value="OTU_dom"/>
</dbReference>
<dbReference type="InterPro" id="IPR038765">
    <property type="entry name" value="Papain-like_cys_pep_sf"/>
</dbReference>
<accession>A0A6C0EW48</accession>
<name>A0A6C0EW48_9ZZZZ</name>